<proteinExistence type="predicted"/>
<name>A0A380TMY1_9HYPH</name>
<keyword evidence="2" id="KW-0614">Plasmid</keyword>
<evidence type="ECO:0000313" key="3">
    <source>
        <dbReference type="Proteomes" id="UP000254764"/>
    </source>
</evidence>
<dbReference type="AlphaFoldDB" id="A0A380TMY1"/>
<reference evidence="3" key="2">
    <citation type="submission" date="2018-07" db="EMBL/GenBank/DDBJ databases">
        <authorList>
            <person name="Peiro R."/>
            <person name="Begona"/>
            <person name="Cbmso G."/>
            <person name="Lopez M."/>
            <person name="Gonzalez S."/>
        </authorList>
    </citation>
    <scope>NUCLEOTIDE SEQUENCE [LARGE SCALE GENOMIC DNA]</scope>
</reference>
<dbReference type="EMBL" id="UEYP01000039">
    <property type="protein sequence ID" value="SSC66820.1"/>
    <property type="molecule type" value="Genomic_DNA"/>
</dbReference>
<dbReference type="Proteomes" id="UP000254764">
    <property type="component" value="Unassembled WGS sequence"/>
</dbReference>
<organism evidence="2">
    <name type="scientific">Ciceribacter selenitireducens ATCC BAA-1503</name>
    <dbReference type="NCBI Taxonomy" id="1336235"/>
    <lineage>
        <taxon>Bacteria</taxon>
        <taxon>Pseudomonadati</taxon>
        <taxon>Pseudomonadota</taxon>
        <taxon>Alphaproteobacteria</taxon>
        <taxon>Hyphomicrobiales</taxon>
        <taxon>Rhizobiaceae</taxon>
        <taxon>Ciceribacter</taxon>
    </lineage>
</organism>
<accession>A0A380TMY1</accession>
<evidence type="ECO:0000313" key="2">
    <source>
        <dbReference type="EMBL" id="SUS16607.1"/>
    </source>
</evidence>
<reference evidence="2" key="1">
    <citation type="submission" date="2018-07" db="EMBL/GenBank/DDBJ databases">
        <authorList>
            <person name="Quirk P.G."/>
            <person name="Krulwich T.A."/>
        </authorList>
    </citation>
    <scope>NUCLEOTIDE SEQUENCE</scope>
    <source>
        <strain evidence="1">T2.30D-1.1</strain>
        <strain evidence="2">T2.30D-1.1_plasmid</strain>
        <plasmid evidence="2">1</plasmid>
    </source>
</reference>
<evidence type="ECO:0000313" key="1">
    <source>
        <dbReference type="EMBL" id="SSC66820.1"/>
    </source>
</evidence>
<dbReference type="RefSeq" id="WP_147294058.1">
    <property type="nucleotide sequence ID" value="NZ_UEYP01000039.1"/>
</dbReference>
<gene>
    <name evidence="1" type="ORF">RHIZ70_2528</name>
    <name evidence="2" type="ORF">RHIZ70P_103</name>
</gene>
<keyword evidence="3" id="KW-1185">Reference proteome</keyword>
<sequence length="76" mass="8648">MGGTYFDDEQEIGPQGLALLRNVLADLFRDQANVSNTDEELGLAKELVALFKSGFRSEEELKAMIRRSSYLHHQNY</sequence>
<geneLocation type="plasmid" evidence="2">
    <name>1</name>
</geneLocation>
<dbReference type="EMBL" id="LS974446">
    <property type="protein sequence ID" value="SUS16607.1"/>
    <property type="molecule type" value="Genomic_DNA"/>
</dbReference>
<dbReference type="OrthoDB" id="8455198at2"/>
<protein>
    <submittedName>
        <fullName evidence="2">Uncharacterized protein</fullName>
    </submittedName>
</protein>